<gene>
    <name evidence="2" type="ORF">PIB30_091572</name>
</gene>
<feature type="region of interest" description="Disordered" evidence="1">
    <location>
        <begin position="1"/>
        <end position="132"/>
    </location>
</feature>
<dbReference type="Proteomes" id="UP001341840">
    <property type="component" value="Unassembled WGS sequence"/>
</dbReference>
<feature type="compositionally biased region" description="Pro residues" evidence="1">
    <location>
        <begin position="38"/>
        <end position="53"/>
    </location>
</feature>
<evidence type="ECO:0000313" key="3">
    <source>
        <dbReference type="Proteomes" id="UP001341840"/>
    </source>
</evidence>
<dbReference type="EMBL" id="JASCZI010032044">
    <property type="protein sequence ID" value="MED6127796.1"/>
    <property type="molecule type" value="Genomic_DNA"/>
</dbReference>
<comment type="caution">
    <text evidence="2">The sequence shown here is derived from an EMBL/GenBank/DDBJ whole genome shotgun (WGS) entry which is preliminary data.</text>
</comment>
<feature type="compositionally biased region" description="Basic residues" evidence="1">
    <location>
        <begin position="18"/>
        <end position="28"/>
    </location>
</feature>
<protein>
    <submittedName>
        <fullName evidence="2">Uncharacterized protein</fullName>
    </submittedName>
</protein>
<accession>A0ABU6RUI6</accession>
<organism evidence="2 3">
    <name type="scientific">Stylosanthes scabra</name>
    <dbReference type="NCBI Taxonomy" id="79078"/>
    <lineage>
        <taxon>Eukaryota</taxon>
        <taxon>Viridiplantae</taxon>
        <taxon>Streptophyta</taxon>
        <taxon>Embryophyta</taxon>
        <taxon>Tracheophyta</taxon>
        <taxon>Spermatophyta</taxon>
        <taxon>Magnoliopsida</taxon>
        <taxon>eudicotyledons</taxon>
        <taxon>Gunneridae</taxon>
        <taxon>Pentapetalae</taxon>
        <taxon>rosids</taxon>
        <taxon>fabids</taxon>
        <taxon>Fabales</taxon>
        <taxon>Fabaceae</taxon>
        <taxon>Papilionoideae</taxon>
        <taxon>50 kb inversion clade</taxon>
        <taxon>dalbergioids sensu lato</taxon>
        <taxon>Dalbergieae</taxon>
        <taxon>Pterocarpus clade</taxon>
        <taxon>Stylosanthes</taxon>
    </lineage>
</organism>
<feature type="compositionally biased region" description="Basic and acidic residues" evidence="1">
    <location>
        <begin position="1"/>
        <end position="15"/>
    </location>
</feature>
<proteinExistence type="predicted"/>
<dbReference type="Pfam" id="PF03004">
    <property type="entry name" value="Transposase_24"/>
    <property type="match status" value="1"/>
</dbReference>
<reference evidence="2 3" key="1">
    <citation type="journal article" date="2023" name="Plants (Basel)">
        <title>Bridging the Gap: Combining Genomics and Transcriptomics Approaches to Understand Stylosanthes scabra, an Orphan Legume from the Brazilian Caatinga.</title>
        <authorList>
            <person name="Ferreira-Neto J.R.C."/>
            <person name="da Silva M.D."/>
            <person name="Binneck E."/>
            <person name="de Melo N.F."/>
            <person name="da Silva R.H."/>
            <person name="de Melo A.L.T.M."/>
            <person name="Pandolfi V."/>
            <person name="Bustamante F.O."/>
            <person name="Brasileiro-Vidal A.C."/>
            <person name="Benko-Iseppon A.M."/>
        </authorList>
    </citation>
    <scope>NUCLEOTIDE SEQUENCE [LARGE SCALE GENOMIC DNA]</scope>
    <source>
        <tissue evidence="2">Leaves</tissue>
    </source>
</reference>
<name>A0ABU6RUI6_9FABA</name>
<keyword evidence="3" id="KW-1185">Reference proteome</keyword>
<feature type="compositionally biased region" description="Pro residues" evidence="1">
    <location>
        <begin position="109"/>
        <end position="124"/>
    </location>
</feature>
<evidence type="ECO:0000256" key="1">
    <source>
        <dbReference type="SAM" id="MobiDB-lite"/>
    </source>
</evidence>
<evidence type="ECO:0000313" key="2">
    <source>
        <dbReference type="EMBL" id="MED6127796.1"/>
    </source>
</evidence>
<sequence length="315" mass="35653">MTRGDRGRGRGDRGRGSGGRRGRPKKRTSVLLDLEQVDPPPTQGTATSPPPVIPTSSLSEGLPAMRMIPNPGSRLQSSDTPRTRGHTQTTSAPTSSQSAHGHDDDSDAQPPPEPDPMPYPPVENPLPEGEEEDIAAEEAAAAQAGRVYLRWGGGNWLYVRQFSQAPEHVVQFWWDRWRRAAKRLRELFYEIRKKGAPHGWIPENIFGRLVEFWWQEDFKRLQQTNTKNQTSETGGSMHTGESTHYPATRERMSLEMGQTPSFSEVFARTHTRKKDREWVDKRSHDYKEAFEAEKNRLEAERQAIIDGGNPEPPDR</sequence>
<feature type="compositionally biased region" description="Low complexity" evidence="1">
    <location>
        <begin position="87"/>
        <end position="99"/>
    </location>
</feature>
<dbReference type="InterPro" id="IPR004252">
    <property type="entry name" value="Probable_transposase_24"/>
</dbReference>